<organism evidence="10 11">
    <name type="scientific">Niastella populi</name>
    <dbReference type="NCBI Taxonomy" id="550983"/>
    <lineage>
        <taxon>Bacteria</taxon>
        <taxon>Pseudomonadati</taxon>
        <taxon>Bacteroidota</taxon>
        <taxon>Chitinophagia</taxon>
        <taxon>Chitinophagales</taxon>
        <taxon>Chitinophagaceae</taxon>
        <taxon>Niastella</taxon>
    </lineage>
</organism>
<evidence type="ECO:0000256" key="2">
    <source>
        <dbReference type="ARBA" id="ARBA00012438"/>
    </source>
</evidence>
<dbReference type="PANTHER" id="PTHR45339:SF3">
    <property type="entry name" value="HISTIDINE KINASE"/>
    <property type="match status" value="1"/>
</dbReference>
<dbReference type="SMART" id="SM00387">
    <property type="entry name" value="HATPase_c"/>
    <property type="match status" value="1"/>
</dbReference>
<dbReference type="InterPro" id="IPR011006">
    <property type="entry name" value="CheY-like_superfamily"/>
</dbReference>
<dbReference type="PROSITE" id="PS50109">
    <property type="entry name" value="HIS_KIN"/>
    <property type="match status" value="1"/>
</dbReference>
<proteinExistence type="predicted"/>
<evidence type="ECO:0000259" key="8">
    <source>
        <dbReference type="PROSITE" id="PS50110"/>
    </source>
</evidence>
<dbReference type="GO" id="GO:0005886">
    <property type="term" value="C:plasma membrane"/>
    <property type="evidence" value="ECO:0007669"/>
    <property type="project" value="UniProtKB-SubCell"/>
</dbReference>
<dbReference type="SUPFAM" id="SSF111126">
    <property type="entry name" value="Ligand-binding domain in the NO signalling and Golgi transport"/>
    <property type="match status" value="1"/>
</dbReference>
<protein>
    <recommendedName>
        <fullName evidence="2">histidine kinase</fullName>
        <ecNumber evidence="2">2.7.13.3</ecNumber>
    </recommendedName>
</protein>
<keyword evidence="6" id="KW-0175">Coiled coil</keyword>
<feature type="domain" description="HPt" evidence="9">
    <location>
        <begin position="687"/>
        <end position="782"/>
    </location>
</feature>
<reference evidence="11" key="1">
    <citation type="submission" date="2016-04" db="EMBL/GenBank/DDBJ databases">
        <authorList>
            <person name="Chen L."/>
            <person name="Zhuang W."/>
            <person name="Wang G."/>
        </authorList>
    </citation>
    <scope>NUCLEOTIDE SEQUENCE [LARGE SCALE GENOMIC DNA]</scope>
    <source>
        <strain evidence="11">208</strain>
    </source>
</reference>
<dbReference type="GO" id="GO:0000155">
    <property type="term" value="F:phosphorelay sensor kinase activity"/>
    <property type="evidence" value="ECO:0007669"/>
    <property type="project" value="InterPro"/>
</dbReference>
<evidence type="ECO:0000313" key="10">
    <source>
        <dbReference type="EMBL" id="OQP58327.1"/>
    </source>
</evidence>
<dbReference type="SMART" id="SM00989">
    <property type="entry name" value="V4R"/>
    <property type="match status" value="1"/>
</dbReference>
<evidence type="ECO:0000256" key="4">
    <source>
        <dbReference type="PROSITE-ProRule" id="PRU00110"/>
    </source>
</evidence>
<feature type="domain" description="Response regulatory" evidence="8">
    <location>
        <begin position="542"/>
        <end position="656"/>
    </location>
</feature>
<dbReference type="InterPro" id="IPR036097">
    <property type="entry name" value="HisK_dim/P_sf"/>
</dbReference>
<gene>
    <name evidence="10" type="ORF">A4R26_02355</name>
</gene>
<dbReference type="Gene3D" id="3.30.565.10">
    <property type="entry name" value="Histidine kinase-like ATPase, C-terminal domain"/>
    <property type="match status" value="1"/>
</dbReference>
<dbReference type="Proteomes" id="UP000192276">
    <property type="component" value="Unassembled WGS sequence"/>
</dbReference>
<dbReference type="InterPro" id="IPR004096">
    <property type="entry name" value="V4R"/>
</dbReference>
<dbReference type="OrthoDB" id="9811889at2"/>
<dbReference type="STRING" id="550983.A4R26_02355"/>
<dbReference type="SMART" id="SM00388">
    <property type="entry name" value="HisKA"/>
    <property type="match status" value="1"/>
</dbReference>
<evidence type="ECO:0000256" key="5">
    <source>
        <dbReference type="PROSITE-ProRule" id="PRU00169"/>
    </source>
</evidence>
<dbReference type="SUPFAM" id="SSF55874">
    <property type="entry name" value="ATPase domain of HSP90 chaperone/DNA topoisomerase II/histidine kinase"/>
    <property type="match status" value="1"/>
</dbReference>
<evidence type="ECO:0000256" key="6">
    <source>
        <dbReference type="SAM" id="Coils"/>
    </source>
</evidence>
<dbReference type="CDD" id="cd16922">
    <property type="entry name" value="HATPase_EvgS-ArcB-TorS-like"/>
    <property type="match status" value="1"/>
</dbReference>
<dbReference type="Gene3D" id="1.20.120.160">
    <property type="entry name" value="HPT domain"/>
    <property type="match status" value="1"/>
</dbReference>
<dbReference type="SMART" id="SM00448">
    <property type="entry name" value="REC"/>
    <property type="match status" value="1"/>
</dbReference>
<dbReference type="SUPFAM" id="SSF52172">
    <property type="entry name" value="CheY-like"/>
    <property type="match status" value="1"/>
</dbReference>
<dbReference type="Gene3D" id="3.40.50.2300">
    <property type="match status" value="1"/>
</dbReference>
<evidence type="ECO:0000256" key="1">
    <source>
        <dbReference type="ARBA" id="ARBA00000085"/>
    </source>
</evidence>
<dbReference type="GO" id="GO:0005524">
    <property type="term" value="F:ATP binding"/>
    <property type="evidence" value="ECO:0007669"/>
    <property type="project" value="UniProtKB-KW"/>
</dbReference>
<name>A0A1V9FJ60_9BACT</name>
<dbReference type="InterPro" id="IPR004358">
    <property type="entry name" value="Sig_transdc_His_kin-like_C"/>
</dbReference>
<dbReference type="PANTHER" id="PTHR45339">
    <property type="entry name" value="HYBRID SIGNAL TRANSDUCTION HISTIDINE KINASE J"/>
    <property type="match status" value="1"/>
</dbReference>
<dbReference type="Pfam" id="PF02518">
    <property type="entry name" value="HATPase_c"/>
    <property type="match status" value="1"/>
</dbReference>
<evidence type="ECO:0000259" key="7">
    <source>
        <dbReference type="PROSITE" id="PS50109"/>
    </source>
</evidence>
<feature type="modified residue" description="4-aspartylphosphate" evidence="5">
    <location>
        <position position="591"/>
    </location>
</feature>
<dbReference type="PROSITE" id="PS50110">
    <property type="entry name" value="RESPONSE_REGULATORY"/>
    <property type="match status" value="1"/>
</dbReference>
<evidence type="ECO:0000313" key="11">
    <source>
        <dbReference type="Proteomes" id="UP000192276"/>
    </source>
</evidence>
<dbReference type="SUPFAM" id="SSF47226">
    <property type="entry name" value="Histidine-containing phosphotransfer domain, HPT domain"/>
    <property type="match status" value="1"/>
</dbReference>
<evidence type="ECO:0000259" key="9">
    <source>
        <dbReference type="PROSITE" id="PS50894"/>
    </source>
</evidence>
<dbReference type="InterPro" id="IPR036641">
    <property type="entry name" value="HPT_dom_sf"/>
</dbReference>
<dbReference type="InterPro" id="IPR036890">
    <property type="entry name" value="HATPase_C_sf"/>
</dbReference>
<dbReference type="InterPro" id="IPR024096">
    <property type="entry name" value="NO_sig/Golgi_transp_ligand-bd"/>
</dbReference>
<dbReference type="InterPro" id="IPR005467">
    <property type="entry name" value="His_kinase_dom"/>
</dbReference>
<dbReference type="SUPFAM" id="SSF47384">
    <property type="entry name" value="Homodimeric domain of signal transducing histidine kinase"/>
    <property type="match status" value="1"/>
</dbReference>
<dbReference type="Pfam" id="PF00512">
    <property type="entry name" value="HisKA"/>
    <property type="match status" value="1"/>
</dbReference>
<dbReference type="CDD" id="cd17546">
    <property type="entry name" value="REC_hyHK_CKI1_RcsC-like"/>
    <property type="match status" value="1"/>
</dbReference>
<dbReference type="Pfam" id="PF02830">
    <property type="entry name" value="V4R"/>
    <property type="match status" value="1"/>
</dbReference>
<evidence type="ECO:0000256" key="3">
    <source>
        <dbReference type="ARBA" id="ARBA00022553"/>
    </source>
</evidence>
<dbReference type="FunFam" id="3.30.565.10:FF:000010">
    <property type="entry name" value="Sensor histidine kinase RcsC"/>
    <property type="match status" value="1"/>
</dbReference>
<dbReference type="Gene3D" id="3.30.1380.20">
    <property type="entry name" value="Trafficking protein particle complex subunit 3"/>
    <property type="match status" value="1"/>
</dbReference>
<dbReference type="PRINTS" id="PR00344">
    <property type="entry name" value="BCTRLSENSOR"/>
</dbReference>
<dbReference type="RefSeq" id="WP_081165351.1">
    <property type="nucleotide sequence ID" value="NZ_LWBP01000188.1"/>
</dbReference>
<dbReference type="EC" id="2.7.13.3" evidence="2"/>
<accession>A0A1V9FJ60</accession>
<sequence length="787" mass="87424">MSKPLPTIDQLTEKIAALERENAALRRDFTLLSAKHAVKVPDSFKPFFDAAQQTVSAYFSKLKMDPSCGTIEINDQRYVLVRASAFSKGFLETIQHLYADKGESEAFSIGQNFLFDYAHVIGMHDARDFHQKMQLTDPISKLSAGPVHFAYSGWAFVDISPESNPTPDDNFCLIYEHPYSFEADSWKQNGAVSKEPVCIMNAGYSSGWCEESFGIPLTAVEVSCIAKGDDCCRFIMSPPHKIQEHLERLKAKHPAHYSNMQPYNIPTFFERKKVEEEMERSRMLAEESAKTKADFIANMSHELRTPLGAILGFADLLQKTELGDIQREYTEAINTSGKSLLSIINDILDLSKLDAGKFIIESVPFSVPELMHSVQVMFASKAAAKGIRLSCSVDMAINYLVTGDPMRLTQILVNLIGNAVKFTESGGIYVNCIVEREEETQVQLCFSVRDTGIGIDAGKLNHIFDRFTQADTDITRKYGGTGLGLAITKQLIELQGGQISVSSHKGKGTEFQFIIPYVKSADQLSMPVLEPAASHQFHSIKKILIVEDNLMNQKLASIILQNNGFEVIIARNGKKAVEVLGRQTVDLILMDIQMPVMDGYKTTKALRELNITTPIIATTAHALSGEKEKCLQAGMNDYLPKPFRETDLLNKIAAWAKHHKPDAQATAGGKDAPGLSLNFLMAQTKNNKRFVLEMIDIFRKQNPKDISALKKAVEKADYTSIYKTAHTIRNGIGFFGLTQVIGEDLLQIENGALANEPVDNIRPYIDKIDGVCREAVARLGNMNVDED</sequence>
<keyword evidence="3 5" id="KW-0597">Phosphoprotein</keyword>
<dbReference type="AlphaFoldDB" id="A0A1V9FJ60"/>
<comment type="caution">
    <text evidence="10">The sequence shown here is derived from an EMBL/GenBank/DDBJ whole genome shotgun (WGS) entry which is preliminary data.</text>
</comment>
<feature type="coiled-coil region" evidence="6">
    <location>
        <begin position="8"/>
        <end position="35"/>
    </location>
</feature>
<dbReference type="InterPro" id="IPR008207">
    <property type="entry name" value="Sig_transdc_His_kin_Hpt_dom"/>
</dbReference>
<dbReference type="Gene3D" id="1.10.287.130">
    <property type="match status" value="1"/>
</dbReference>
<dbReference type="PROSITE" id="PS50894">
    <property type="entry name" value="HPT"/>
    <property type="match status" value="1"/>
</dbReference>
<feature type="modified residue" description="Phosphohistidine" evidence="4">
    <location>
        <position position="726"/>
    </location>
</feature>
<dbReference type="InterPro" id="IPR003594">
    <property type="entry name" value="HATPase_dom"/>
</dbReference>
<dbReference type="InterPro" id="IPR001789">
    <property type="entry name" value="Sig_transdc_resp-reg_receiver"/>
</dbReference>
<comment type="catalytic activity">
    <reaction evidence="1">
        <text>ATP + protein L-histidine = ADP + protein N-phospho-L-histidine.</text>
        <dbReference type="EC" id="2.7.13.3"/>
    </reaction>
</comment>
<keyword evidence="11" id="KW-1185">Reference proteome</keyword>
<feature type="domain" description="Histidine kinase" evidence="7">
    <location>
        <begin position="298"/>
        <end position="519"/>
    </location>
</feature>
<dbReference type="CDD" id="cd00082">
    <property type="entry name" value="HisKA"/>
    <property type="match status" value="1"/>
</dbReference>
<dbReference type="InterPro" id="IPR003661">
    <property type="entry name" value="HisK_dim/P_dom"/>
</dbReference>
<dbReference type="EMBL" id="LWBP01000188">
    <property type="protein sequence ID" value="OQP58327.1"/>
    <property type="molecule type" value="Genomic_DNA"/>
</dbReference>
<dbReference type="Pfam" id="PF00072">
    <property type="entry name" value="Response_reg"/>
    <property type="match status" value="1"/>
</dbReference>